<dbReference type="EMBL" id="LBNE01000003">
    <property type="protein sequence ID" value="KKO72190.1"/>
    <property type="molecule type" value="Genomic_DNA"/>
</dbReference>
<protein>
    <submittedName>
        <fullName evidence="2">Uncharacterized protein</fullName>
    </submittedName>
</protein>
<gene>
    <name evidence="2" type="ORF">AAV32_07680</name>
</gene>
<feature type="transmembrane region" description="Helical" evidence="1">
    <location>
        <begin position="107"/>
        <end position="129"/>
    </location>
</feature>
<evidence type="ECO:0000256" key="1">
    <source>
        <dbReference type="SAM" id="Phobius"/>
    </source>
</evidence>
<dbReference type="STRING" id="206506.AAV32_07680"/>
<name>A0A171KTH3_9BURK</name>
<dbReference type="AlphaFoldDB" id="A0A171KTH3"/>
<feature type="transmembrane region" description="Helical" evidence="1">
    <location>
        <begin position="135"/>
        <end position="156"/>
    </location>
</feature>
<evidence type="ECO:0000313" key="3">
    <source>
        <dbReference type="Proteomes" id="UP000078084"/>
    </source>
</evidence>
<sequence length="214" mass="23437">MVLRHLPARYSGQRSAGCQRSLWPGPSTADHAILRGSFRFSLCIFAPVHFRIQDLPSMSMQTSDTSSAYGLQDDALTLDGQVYPREQISSIAFHPNAKVTEQRMGGWLLGTVAFIAISISFGTSIGIILSNGGPVVYAFIFALALAGGLYVGRVGLPNRTKQFTSYGIAMQMRDGSHLNSRLALTPDNAALLRDELARRWSMHAQWRSLPSHQA</sequence>
<proteinExistence type="predicted"/>
<organism evidence="2 3">
    <name type="scientific">Kerstersia gyiorum</name>
    <dbReference type="NCBI Taxonomy" id="206506"/>
    <lineage>
        <taxon>Bacteria</taxon>
        <taxon>Pseudomonadati</taxon>
        <taxon>Pseudomonadota</taxon>
        <taxon>Betaproteobacteria</taxon>
        <taxon>Burkholderiales</taxon>
        <taxon>Alcaligenaceae</taxon>
        <taxon>Kerstersia</taxon>
    </lineage>
</organism>
<reference evidence="2 3" key="1">
    <citation type="submission" date="2015-04" db="EMBL/GenBank/DDBJ databases">
        <title>Genome sequence of Kerstersia gyiorum CG1.</title>
        <authorList>
            <person name="Greninger A.L."/>
            <person name="Kozyreva V."/>
            <person name="Chaturvedi V."/>
        </authorList>
    </citation>
    <scope>NUCLEOTIDE SEQUENCE [LARGE SCALE GENOMIC DNA]</scope>
    <source>
        <strain evidence="2 3">CG1</strain>
    </source>
</reference>
<keyword evidence="1" id="KW-0812">Transmembrane</keyword>
<dbReference type="Proteomes" id="UP000078084">
    <property type="component" value="Unassembled WGS sequence"/>
</dbReference>
<keyword evidence="1" id="KW-0472">Membrane</keyword>
<keyword evidence="3" id="KW-1185">Reference proteome</keyword>
<keyword evidence="1" id="KW-1133">Transmembrane helix</keyword>
<comment type="caution">
    <text evidence="2">The sequence shown here is derived from an EMBL/GenBank/DDBJ whole genome shotgun (WGS) entry which is preliminary data.</text>
</comment>
<evidence type="ECO:0000313" key="2">
    <source>
        <dbReference type="EMBL" id="KKO72190.1"/>
    </source>
</evidence>
<accession>A0A171KTH3</accession>